<dbReference type="AlphaFoldDB" id="J0CQX5"/>
<name>J0CQX5_AURST</name>
<protein>
    <recommendedName>
        <fullName evidence="3">F-box domain-containing protein</fullName>
    </recommendedName>
</protein>
<dbReference type="Proteomes" id="UP000006514">
    <property type="component" value="Unassembled WGS sequence"/>
</dbReference>
<dbReference type="EMBL" id="JH688786">
    <property type="protein sequence ID" value="EJD32629.1"/>
    <property type="molecule type" value="Genomic_DNA"/>
</dbReference>
<keyword evidence="2" id="KW-1185">Reference proteome</keyword>
<evidence type="ECO:0008006" key="3">
    <source>
        <dbReference type="Google" id="ProtNLM"/>
    </source>
</evidence>
<reference evidence="2" key="1">
    <citation type="journal article" date="2012" name="Science">
        <title>The Paleozoic origin of enzymatic lignin decomposition reconstructed from 31 fungal genomes.</title>
        <authorList>
            <person name="Floudas D."/>
            <person name="Binder M."/>
            <person name="Riley R."/>
            <person name="Barry K."/>
            <person name="Blanchette R.A."/>
            <person name="Henrissat B."/>
            <person name="Martinez A.T."/>
            <person name="Otillar R."/>
            <person name="Spatafora J.W."/>
            <person name="Yadav J.S."/>
            <person name="Aerts A."/>
            <person name="Benoit I."/>
            <person name="Boyd A."/>
            <person name="Carlson A."/>
            <person name="Copeland A."/>
            <person name="Coutinho P.M."/>
            <person name="de Vries R.P."/>
            <person name="Ferreira P."/>
            <person name="Findley K."/>
            <person name="Foster B."/>
            <person name="Gaskell J."/>
            <person name="Glotzer D."/>
            <person name="Gorecki P."/>
            <person name="Heitman J."/>
            <person name="Hesse C."/>
            <person name="Hori C."/>
            <person name="Igarashi K."/>
            <person name="Jurgens J.A."/>
            <person name="Kallen N."/>
            <person name="Kersten P."/>
            <person name="Kohler A."/>
            <person name="Kuees U."/>
            <person name="Kumar T.K.A."/>
            <person name="Kuo A."/>
            <person name="LaButti K."/>
            <person name="Larrondo L.F."/>
            <person name="Lindquist E."/>
            <person name="Ling A."/>
            <person name="Lombard V."/>
            <person name="Lucas S."/>
            <person name="Lundell T."/>
            <person name="Martin R."/>
            <person name="McLaughlin D.J."/>
            <person name="Morgenstern I."/>
            <person name="Morin E."/>
            <person name="Murat C."/>
            <person name="Nagy L.G."/>
            <person name="Nolan M."/>
            <person name="Ohm R.A."/>
            <person name="Patyshakuliyeva A."/>
            <person name="Rokas A."/>
            <person name="Ruiz-Duenas F.J."/>
            <person name="Sabat G."/>
            <person name="Salamov A."/>
            <person name="Samejima M."/>
            <person name="Schmutz J."/>
            <person name="Slot J.C."/>
            <person name="St John F."/>
            <person name="Stenlid J."/>
            <person name="Sun H."/>
            <person name="Sun S."/>
            <person name="Syed K."/>
            <person name="Tsang A."/>
            <person name="Wiebenga A."/>
            <person name="Young D."/>
            <person name="Pisabarro A."/>
            <person name="Eastwood D.C."/>
            <person name="Martin F."/>
            <person name="Cullen D."/>
            <person name="Grigoriev I.V."/>
            <person name="Hibbett D.S."/>
        </authorList>
    </citation>
    <scope>NUCLEOTIDE SEQUENCE [LARGE SCALE GENOMIC DNA]</scope>
    <source>
        <strain evidence="2">TFB10046</strain>
    </source>
</reference>
<gene>
    <name evidence="1" type="ORF">AURDEDRAFT_178274</name>
</gene>
<sequence length="276" mass="31235">MDMTGNYLDGLDIQLDVQVDVQVIPLPENFSIDSLMHFHHFSFFVLDVQLERWSKVTYRPKRLAACLYALSSVHNSLLTFSIEPSISDTLYRAFHYYDSPSPVHTSACTFHRSLHFSGSLTGPQILPPNITVLEIDNHLWPTTPISVCAPNLTVLCLVISFDDTDDYNPVYLDLSSPLTAVRCPTLRHFAFKSGFVSPDEAIPELFIDFSFWDRFAHQVLFPYAPPVNLFLLYDTHPDTPLHPLPAWIAAFHHHNSVYDIFDIPAVSASLASSCHD</sequence>
<evidence type="ECO:0000313" key="2">
    <source>
        <dbReference type="Proteomes" id="UP000006514"/>
    </source>
</evidence>
<dbReference type="KEGG" id="adl:AURDEDRAFT_178274"/>
<accession>J0CQX5</accession>
<organism evidence="1 2">
    <name type="scientific">Auricularia subglabra (strain TFB-10046 / SS5)</name>
    <name type="common">White-rot fungus</name>
    <name type="synonym">Auricularia delicata (strain TFB10046)</name>
    <dbReference type="NCBI Taxonomy" id="717982"/>
    <lineage>
        <taxon>Eukaryota</taxon>
        <taxon>Fungi</taxon>
        <taxon>Dikarya</taxon>
        <taxon>Basidiomycota</taxon>
        <taxon>Agaricomycotina</taxon>
        <taxon>Agaricomycetes</taxon>
        <taxon>Auriculariales</taxon>
        <taxon>Auriculariaceae</taxon>
        <taxon>Auricularia</taxon>
    </lineage>
</organism>
<proteinExistence type="predicted"/>
<evidence type="ECO:0000313" key="1">
    <source>
        <dbReference type="EMBL" id="EJD32629.1"/>
    </source>
</evidence>
<dbReference type="InParanoid" id="J0CQX5"/>